<feature type="compositionally biased region" description="Basic residues" evidence="4">
    <location>
        <begin position="12"/>
        <end position="21"/>
    </location>
</feature>
<evidence type="ECO:0000256" key="4">
    <source>
        <dbReference type="SAM" id="MobiDB-lite"/>
    </source>
</evidence>
<evidence type="ECO:0000256" key="1">
    <source>
        <dbReference type="ARBA" id="ARBA00022801"/>
    </source>
</evidence>
<dbReference type="PANTHER" id="PTHR30032">
    <property type="entry name" value="N-ACETYLMURAMOYL-L-ALANINE AMIDASE-RELATED"/>
    <property type="match status" value="1"/>
</dbReference>
<protein>
    <recommendedName>
        <fullName evidence="5">GH26 domain-containing protein</fullName>
    </recommendedName>
</protein>
<feature type="active site" description="Proton donor" evidence="3">
    <location>
        <position position="640"/>
    </location>
</feature>
<dbReference type="InterPro" id="IPR017853">
    <property type="entry name" value="GH"/>
</dbReference>
<organism evidence="6 7">
    <name type="scientific">Quadrisphaera setariae</name>
    <dbReference type="NCBI Taxonomy" id="2593304"/>
    <lineage>
        <taxon>Bacteria</taxon>
        <taxon>Bacillati</taxon>
        <taxon>Actinomycetota</taxon>
        <taxon>Actinomycetes</taxon>
        <taxon>Kineosporiales</taxon>
        <taxon>Kineosporiaceae</taxon>
        <taxon>Quadrisphaera</taxon>
    </lineage>
</organism>
<dbReference type="AlphaFoldDB" id="A0A5C8ZFX3"/>
<dbReference type="RefSeq" id="WP_147926207.1">
    <property type="nucleotide sequence ID" value="NZ_VKAC01000005.1"/>
</dbReference>
<evidence type="ECO:0000259" key="5">
    <source>
        <dbReference type="PROSITE" id="PS51764"/>
    </source>
</evidence>
<reference evidence="6 7" key="1">
    <citation type="submission" date="2019-07" db="EMBL/GenBank/DDBJ databases">
        <title>Quadrisphaera sp. strain DD2A genome sequencing and assembly.</title>
        <authorList>
            <person name="Kim I."/>
        </authorList>
    </citation>
    <scope>NUCLEOTIDE SEQUENCE [LARGE SCALE GENOMIC DNA]</scope>
    <source>
        <strain evidence="6 7">DD2A</strain>
    </source>
</reference>
<dbReference type="InterPro" id="IPR022790">
    <property type="entry name" value="GH26_dom"/>
</dbReference>
<feature type="domain" description="GH26" evidence="5">
    <location>
        <begin position="497"/>
        <end position="822"/>
    </location>
</feature>
<dbReference type="PANTHER" id="PTHR30032:SF8">
    <property type="entry name" value="GERMINATION-SPECIFIC N-ACETYLMURAMOYL-L-ALANINE AMIDASE"/>
    <property type="match status" value="1"/>
</dbReference>
<dbReference type="InterPro" id="IPR007253">
    <property type="entry name" value="Cell_wall-bd_2"/>
</dbReference>
<comment type="similarity">
    <text evidence="3">Belongs to the glycosyl hydrolase 26 family.</text>
</comment>
<gene>
    <name evidence="6" type="ORF">FMM08_09960</name>
</gene>
<dbReference type="EMBL" id="VKAC01000005">
    <property type="protein sequence ID" value="TXR56414.1"/>
    <property type="molecule type" value="Genomic_DNA"/>
</dbReference>
<feature type="region of interest" description="Disordered" evidence="4">
    <location>
        <begin position="1"/>
        <end position="21"/>
    </location>
</feature>
<feature type="active site" description="Nucleophile" evidence="3">
    <location>
        <position position="757"/>
    </location>
</feature>
<feature type="compositionally biased region" description="Low complexity" evidence="4">
    <location>
        <begin position="480"/>
        <end position="519"/>
    </location>
</feature>
<keyword evidence="1 3" id="KW-0378">Hydrolase</keyword>
<dbReference type="Pfam" id="PF04122">
    <property type="entry name" value="CW_binding_2"/>
    <property type="match status" value="3"/>
</dbReference>
<evidence type="ECO:0000256" key="3">
    <source>
        <dbReference type="PROSITE-ProRule" id="PRU01100"/>
    </source>
</evidence>
<dbReference type="Gene3D" id="3.40.50.12090">
    <property type="match status" value="1"/>
</dbReference>
<proteinExistence type="inferred from homology"/>
<dbReference type="OrthoDB" id="3684589at2"/>
<evidence type="ECO:0000313" key="6">
    <source>
        <dbReference type="EMBL" id="TXR56414.1"/>
    </source>
</evidence>
<dbReference type="Gene3D" id="3.20.20.80">
    <property type="entry name" value="Glycosidases"/>
    <property type="match status" value="1"/>
</dbReference>
<dbReference type="SUPFAM" id="SSF51445">
    <property type="entry name" value="(Trans)glycosidases"/>
    <property type="match status" value="1"/>
</dbReference>
<comment type="caution">
    <text evidence="6">The sequence shown here is derived from an EMBL/GenBank/DDBJ whole genome shotgun (WGS) entry which is preliminary data.</text>
</comment>
<feature type="region of interest" description="Disordered" evidence="4">
    <location>
        <begin position="469"/>
        <end position="525"/>
    </location>
</feature>
<dbReference type="GO" id="GO:0004553">
    <property type="term" value="F:hydrolase activity, hydrolyzing O-glycosyl compounds"/>
    <property type="evidence" value="ECO:0007669"/>
    <property type="project" value="InterPro"/>
</dbReference>
<keyword evidence="2 3" id="KW-0326">Glycosidase</keyword>
<evidence type="ECO:0000313" key="7">
    <source>
        <dbReference type="Proteomes" id="UP000321234"/>
    </source>
</evidence>
<dbReference type="InterPro" id="IPR051922">
    <property type="entry name" value="Bact_Sporulation_Assoc"/>
</dbReference>
<name>A0A5C8ZFX3_9ACTN</name>
<keyword evidence="7" id="KW-1185">Reference proteome</keyword>
<dbReference type="Pfam" id="PF02156">
    <property type="entry name" value="Glyco_hydro_26"/>
    <property type="match status" value="1"/>
</dbReference>
<feature type="region of interest" description="Disordered" evidence="4">
    <location>
        <begin position="355"/>
        <end position="391"/>
    </location>
</feature>
<feature type="compositionally biased region" description="Low complexity" evidence="4">
    <location>
        <begin position="357"/>
        <end position="379"/>
    </location>
</feature>
<dbReference type="Proteomes" id="UP000321234">
    <property type="component" value="Unassembled WGS sequence"/>
</dbReference>
<dbReference type="PROSITE" id="PS51764">
    <property type="entry name" value="GH26"/>
    <property type="match status" value="1"/>
</dbReference>
<sequence>MSTHRAAGATGHRARPPRRRRRLAWASAVSLTVATAVAATLVAHGGSDLPAVDRASGAAPGAVNSDAGSGLPAVGTLGETEQVAVVTSDNGVKRVLGDDRVATAIAVSGDRFPSGYPSAVLASADDFADALAGSALADAVGAPLLLSGRGGLDPRVADDLRAHLAKGGQVYVLGGPKALAPATDDAVTAAGGEPVRLAGKDRYATAAVIASQVAEASPTGQCDALLVTGQSFADGAAASGVVTAHRPLLYTMGDSMPFATRAALAACTKAGSTATAVGGPAAKAAQSAALPSGVELETVVGKDRYETSAKLMQLAVSGEEVAAAKVEARKVEAADAAAGDASELADDGDLAETAQVAPADAASPSASSSSSPSASASDPGQQDAQYAPAVRAETSSGPVVLASGADYADALVGGTYHRPVLLTEASTLPDSVADAIHAAASDVHGVLVVGGERAVSADAADDAAQIASGVAPSEVKAKRPAAAQSPSASASPSSSTSPSKSASPSTSPSGTPSASAAGGAASGGGSAITGAGAGKWFSGASGTGVSDGSFAKWRGSELGIVGTWSDNNSAMVEAWGMQPGQEFGSWQGNIDIAVGAIGGGESWQAASTGAYDNRWRQSLTKMKTLWGGKPGTVYIRFAHEMNGNWYDWSVNKGNKDAFVASWKRYRALQQEIFPKSKLVFSVNRESVNSGFNWTESFPGKQYVDVMGVDYYNQYPTANSLQDFNGALGAKDGYGAPKGLQAHADFAKSVGLPLSVNEWSGISDNADSPGFIQGMYEFFSKNAGSGPGQILYDVQFNCDMGGGKFMLYQGKMPKSAEMYQKLF</sequence>
<feature type="compositionally biased region" description="Low complexity" evidence="4">
    <location>
        <begin position="1"/>
        <end position="11"/>
    </location>
</feature>
<evidence type="ECO:0000256" key="2">
    <source>
        <dbReference type="ARBA" id="ARBA00023295"/>
    </source>
</evidence>
<accession>A0A5C8ZFX3</accession>